<proteinExistence type="predicted"/>
<dbReference type="Proteomes" id="UP000000796">
    <property type="component" value="Chromosome"/>
</dbReference>
<accession>B0BYA3</accession>
<dbReference type="EMBL" id="CP000766">
    <property type="protein sequence ID" value="ABY72829.1"/>
    <property type="molecule type" value="Genomic_DNA"/>
</dbReference>
<dbReference type="KEGG" id="rrj:RrIowa_1023"/>
<keyword evidence="2" id="KW-1185">Reference proteome</keyword>
<dbReference type="AlphaFoldDB" id="B0BYA3"/>
<reference evidence="1 2" key="1">
    <citation type="journal article" date="2008" name="Infect. Immun.">
        <title>Genomic comparison of virulent Rickettsia rickettsii Sheila Smith and avirulent Rickettsia rickettsii Iowa.</title>
        <authorList>
            <person name="Ellison D.W."/>
            <person name="Clark T.R."/>
            <person name="Sturdevant D.E."/>
            <person name="Virtaneva K."/>
            <person name="Porcella S.F."/>
            <person name="Hackstadt T."/>
        </authorList>
    </citation>
    <scope>NUCLEOTIDE SEQUENCE [LARGE SCALE GENOMIC DNA]</scope>
    <source>
        <strain evidence="1 2">Iowa</strain>
    </source>
</reference>
<evidence type="ECO:0000313" key="1">
    <source>
        <dbReference type="EMBL" id="ABY72829.1"/>
    </source>
</evidence>
<reference evidence="1 2" key="2">
    <citation type="journal article" date="2015" name="Infect. Immun.">
        <title>Comparative genome sequencing of Rickettsia rickettsii strains that differ in virulence.</title>
        <authorList>
            <person name="Clark T.R."/>
            <person name="Noriea N.F."/>
            <person name="Bublitz D.C."/>
            <person name="Ellison D.W."/>
            <person name="Martens C."/>
            <person name="Lutter E.I."/>
            <person name="Hackstadt T."/>
        </authorList>
    </citation>
    <scope>NUCLEOTIDE SEQUENCE [LARGE SCALE GENOMIC DNA]</scope>
    <source>
        <strain evidence="1 2">Iowa</strain>
    </source>
</reference>
<evidence type="ECO:0000313" key="2">
    <source>
        <dbReference type="Proteomes" id="UP000000796"/>
    </source>
</evidence>
<sequence>MLPTKIFGHRILNFLEQIMTHNYKSSILDIYCEQMLSLSFKI</sequence>
<name>B0BYA3_RICRO</name>
<protein>
    <submittedName>
        <fullName evidence="1">Uncharacterized protein</fullName>
    </submittedName>
</protein>
<dbReference type="HOGENOM" id="CLU_3257167_0_0_5"/>
<organism evidence="1 2">
    <name type="scientific">Rickettsia rickettsii (strain Iowa)</name>
    <dbReference type="NCBI Taxonomy" id="452659"/>
    <lineage>
        <taxon>Bacteria</taxon>
        <taxon>Pseudomonadati</taxon>
        <taxon>Pseudomonadota</taxon>
        <taxon>Alphaproteobacteria</taxon>
        <taxon>Rickettsiales</taxon>
        <taxon>Rickettsiaceae</taxon>
        <taxon>Rickettsieae</taxon>
        <taxon>Rickettsia</taxon>
        <taxon>spotted fever group</taxon>
    </lineage>
</organism>
<gene>
    <name evidence="1" type="ordered locus">RrIowa_1023</name>
</gene>